<dbReference type="AlphaFoldDB" id="G0U843"/>
<gene>
    <name evidence="2" type="ORF">TVY486_1010950</name>
</gene>
<evidence type="ECO:0000256" key="1">
    <source>
        <dbReference type="SAM" id="MobiDB-lite"/>
    </source>
</evidence>
<name>G0U843_TRYVY</name>
<protein>
    <submittedName>
        <fullName evidence="2">Uncharacterized protein</fullName>
    </submittedName>
</protein>
<dbReference type="VEuPathDB" id="TriTrypDB:TvY486_1010950"/>
<sequence length="296" mass="31994">MAIAVAAAKAPPQQGPAALGRGVAQCASVAGAASVKPRTEVENWRGRRQRNGQGRCRSRSGADNLRRAGRVPFAVVEGKTTWLRRRFIALPKGENDHDDCEAEVPLQRASRFLDAAFGEVAAVVDLKASFFQSVCHKEIAKVPGAVRKRAGRWNPRGSRWDMSAGPKMLHTVARVLAGGAAVVRSRFAAPWSLKIRAWIDNIRIGGARHDMQKRSRVATQNVGQFGATLGESSFLSKKCGFIGIPFNRETGTVCLSHKTIRKPRVSPPLERLAVAGIGAPDATHGARLGYAQRRPV</sequence>
<evidence type="ECO:0000313" key="2">
    <source>
        <dbReference type="EMBL" id="CCC52052.1"/>
    </source>
</evidence>
<reference evidence="2" key="1">
    <citation type="journal article" date="2012" name="Proc. Natl. Acad. Sci. U.S.A.">
        <title>Antigenic diversity is generated by distinct evolutionary mechanisms in African trypanosome species.</title>
        <authorList>
            <person name="Jackson A.P."/>
            <person name="Berry A."/>
            <person name="Aslett M."/>
            <person name="Allison H.C."/>
            <person name="Burton P."/>
            <person name="Vavrova-Anderson J."/>
            <person name="Brown R."/>
            <person name="Browne H."/>
            <person name="Corton N."/>
            <person name="Hauser H."/>
            <person name="Gamble J."/>
            <person name="Gilderthorp R."/>
            <person name="Marcello L."/>
            <person name="McQuillan J."/>
            <person name="Otto T.D."/>
            <person name="Quail M.A."/>
            <person name="Sanders M.J."/>
            <person name="van Tonder A."/>
            <person name="Ginger M.L."/>
            <person name="Field M.C."/>
            <person name="Barry J.D."/>
            <person name="Hertz-Fowler C."/>
            <person name="Berriman M."/>
        </authorList>
    </citation>
    <scope>NUCLEOTIDE SEQUENCE</scope>
    <source>
        <strain evidence="2">Y486</strain>
    </source>
</reference>
<organism evidence="2">
    <name type="scientific">Trypanosoma vivax (strain Y486)</name>
    <dbReference type="NCBI Taxonomy" id="1055687"/>
    <lineage>
        <taxon>Eukaryota</taxon>
        <taxon>Discoba</taxon>
        <taxon>Euglenozoa</taxon>
        <taxon>Kinetoplastea</taxon>
        <taxon>Metakinetoplastina</taxon>
        <taxon>Trypanosomatida</taxon>
        <taxon>Trypanosomatidae</taxon>
        <taxon>Trypanosoma</taxon>
        <taxon>Duttonella</taxon>
    </lineage>
</organism>
<accession>G0U843</accession>
<proteinExistence type="predicted"/>
<feature type="compositionally biased region" description="Low complexity" evidence="1">
    <location>
        <begin position="51"/>
        <end position="61"/>
    </location>
</feature>
<feature type="region of interest" description="Disordered" evidence="1">
    <location>
        <begin position="40"/>
        <end position="62"/>
    </location>
</feature>
<dbReference type="EMBL" id="HE573026">
    <property type="protein sequence ID" value="CCC52052.1"/>
    <property type="molecule type" value="Genomic_DNA"/>
</dbReference>